<reference evidence="4" key="1">
    <citation type="submission" date="2021-04" db="EMBL/GenBank/DDBJ databases">
        <title>Pseudaminobacter soli sp. nov., isolated from paddy soil contaminated by heavy metals.</title>
        <authorList>
            <person name="Zhang K."/>
        </authorList>
    </citation>
    <scope>NUCLEOTIDE SEQUENCE</scope>
    <source>
        <strain evidence="4">19-2017</strain>
    </source>
</reference>
<evidence type="ECO:0000256" key="2">
    <source>
        <dbReference type="ARBA" id="ARBA00006436"/>
    </source>
</evidence>
<dbReference type="InterPro" id="IPR021150">
    <property type="entry name" value="Ubiq_cyt_c_chap"/>
</dbReference>
<dbReference type="InterPro" id="IPR007129">
    <property type="entry name" value="Ubiqinol_cyt_c_chaperone_CPB3"/>
</dbReference>
<comment type="similarity">
    <text evidence="2">Belongs to the UPF0174 family.</text>
</comment>
<dbReference type="PIRSF" id="PIRSF032079">
    <property type="entry name" value="UCP032079"/>
    <property type="match status" value="1"/>
</dbReference>
<dbReference type="AlphaFoldDB" id="A0A942I2F6"/>
<dbReference type="InterPro" id="IPR014569">
    <property type="entry name" value="Ubq_cyt-c_CBP3-rel"/>
</dbReference>
<comment type="caution">
    <text evidence="4">The sequence shown here is derived from an EMBL/GenBank/DDBJ whole genome shotgun (WGS) entry which is preliminary data.</text>
</comment>
<dbReference type="Proteomes" id="UP000680348">
    <property type="component" value="Unassembled WGS sequence"/>
</dbReference>
<comment type="similarity">
    <text evidence="1">Belongs to the CBP3 family.</text>
</comment>
<keyword evidence="5" id="KW-1185">Reference proteome</keyword>
<evidence type="ECO:0000313" key="4">
    <source>
        <dbReference type="EMBL" id="MBS3649607.1"/>
    </source>
</evidence>
<feature type="domain" description="Ubiquinol-cytochrome c chaperone" evidence="3">
    <location>
        <begin position="38"/>
        <end position="174"/>
    </location>
</feature>
<organism evidence="4 5">
    <name type="scientific">Pseudaminobacter soli</name>
    <name type="common">ex Zhang et al. 2022</name>
    <dbReference type="NCBI Taxonomy" id="2831468"/>
    <lineage>
        <taxon>Bacteria</taxon>
        <taxon>Pseudomonadati</taxon>
        <taxon>Pseudomonadota</taxon>
        <taxon>Alphaproteobacteria</taxon>
        <taxon>Hyphomicrobiales</taxon>
        <taxon>Phyllobacteriaceae</taxon>
        <taxon>Pseudaminobacter</taxon>
    </lineage>
</organism>
<dbReference type="PANTHER" id="PTHR12184">
    <property type="entry name" value="UBIQUINOL-CYTOCHROME C REDUCTASE COMPLEX ASSEMBLY FACTOR 1 FAMILY MEMBER"/>
    <property type="match status" value="1"/>
</dbReference>
<sequence length="190" mass="21211">MFQRLFGRERNRNRQIVDALYEQIVAAARREFLYSVWEVPDTPLGRFEMLSLHMFLLQHRLKGETGIAAEIAQELIDEFFKEVDHSIRELGVSDVGVPKRMKKLARMFYGRTAAYAAALDAGNRPELAAALARNVRPDVRDWPQASALADYVAELNAGLKAQSIDAILMGEVSFPAPIAQGVPSEAEAQP</sequence>
<proteinExistence type="inferred from homology"/>
<accession>A0A942I2F6</accession>
<evidence type="ECO:0000256" key="1">
    <source>
        <dbReference type="ARBA" id="ARBA00006407"/>
    </source>
</evidence>
<evidence type="ECO:0000259" key="3">
    <source>
        <dbReference type="Pfam" id="PF03981"/>
    </source>
</evidence>
<dbReference type="EMBL" id="JAGWCR010000006">
    <property type="protein sequence ID" value="MBS3649607.1"/>
    <property type="molecule type" value="Genomic_DNA"/>
</dbReference>
<gene>
    <name evidence="4" type="ORF">KEU06_13410</name>
</gene>
<evidence type="ECO:0000313" key="5">
    <source>
        <dbReference type="Proteomes" id="UP000680348"/>
    </source>
</evidence>
<name>A0A942I2F6_9HYPH</name>
<dbReference type="PANTHER" id="PTHR12184:SF1">
    <property type="entry name" value="UBIQUINOL-CYTOCHROME-C REDUCTASE COMPLEX ASSEMBLY FACTOR 1"/>
    <property type="match status" value="1"/>
</dbReference>
<dbReference type="RefSeq" id="WP_188255160.1">
    <property type="nucleotide sequence ID" value="NZ_JABVCF010000006.1"/>
</dbReference>
<dbReference type="Pfam" id="PF03981">
    <property type="entry name" value="Ubiq_cyt_C_chap"/>
    <property type="match status" value="1"/>
</dbReference>
<protein>
    <submittedName>
        <fullName evidence="4">Ubiquinol-cytochrome C chaperone</fullName>
    </submittedName>
</protein>